<protein>
    <submittedName>
        <fullName evidence="1">Uncharacterized protein</fullName>
    </submittedName>
</protein>
<sequence>MLYINSYSEKARKIRRINERPLSPCSNSSSSAASSIAFGRGSGPENFQLALRLPSGRRLANIRYSAERTPLQIISEVIPEANRATIAQDYTAFINEVPRRQLILDAPLWAQNQGGNFGSAKSAFSDRRRQFFRSAGIRSAEPSIFVGKIGKNRRVGKIGGSAESGKISQIRQANHNQFNDAT</sequence>
<gene>
    <name evidence="1" type="ORF">GSOID_T00031577001</name>
</gene>
<evidence type="ECO:0000313" key="1">
    <source>
        <dbReference type="EMBL" id="CBY38072.1"/>
    </source>
</evidence>
<accession>E4YRI0</accession>
<name>E4YRI0_OIKDI</name>
<proteinExistence type="predicted"/>
<dbReference type="EMBL" id="FN655124">
    <property type="protein sequence ID" value="CBY38072.1"/>
    <property type="molecule type" value="Genomic_DNA"/>
</dbReference>
<dbReference type="AlphaFoldDB" id="E4YRI0"/>
<dbReference type="Proteomes" id="UP000011014">
    <property type="component" value="Unassembled WGS sequence"/>
</dbReference>
<organism evidence="1">
    <name type="scientific">Oikopleura dioica</name>
    <name type="common">Tunicate</name>
    <dbReference type="NCBI Taxonomy" id="34765"/>
    <lineage>
        <taxon>Eukaryota</taxon>
        <taxon>Metazoa</taxon>
        <taxon>Chordata</taxon>
        <taxon>Tunicata</taxon>
        <taxon>Appendicularia</taxon>
        <taxon>Copelata</taxon>
        <taxon>Oikopleuridae</taxon>
        <taxon>Oikopleura</taxon>
    </lineage>
</organism>
<reference evidence="1" key="1">
    <citation type="journal article" date="2010" name="Science">
        <title>Plasticity of animal genome architecture unmasked by rapid evolution of a pelagic tunicate.</title>
        <authorList>
            <person name="Denoeud F."/>
            <person name="Henriet S."/>
            <person name="Mungpakdee S."/>
            <person name="Aury J.M."/>
            <person name="Da Silva C."/>
            <person name="Brinkmann H."/>
            <person name="Mikhaleva J."/>
            <person name="Olsen L.C."/>
            <person name="Jubin C."/>
            <person name="Canestro C."/>
            <person name="Bouquet J.M."/>
            <person name="Danks G."/>
            <person name="Poulain J."/>
            <person name="Campsteijn C."/>
            <person name="Adamski M."/>
            <person name="Cross I."/>
            <person name="Yadetie F."/>
            <person name="Muffato M."/>
            <person name="Louis A."/>
            <person name="Butcher S."/>
            <person name="Tsagkogeorga G."/>
            <person name="Konrad A."/>
            <person name="Singh S."/>
            <person name="Jensen M.F."/>
            <person name="Cong E.H."/>
            <person name="Eikeseth-Otteraa H."/>
            <person name="Noel B."/>
            <person name="Anthouard V."/>
            <person name="Porcel B.M."/>
            <person name="Kachouri-Lafond R."/>
            <person name="Nishino A."/>
            <person name="Ugolini M."/>
            <person name="Chourrout P."/>
            <person name="Nishida H."/>
            <person name="Aasland R."/>
            <person name="Huzurbazar S."/>
            <person name="Westhof E."/>
            <person name="Delsuc F."/>
            <person name="Lehrach H."/>
            <person name="Reinhardt R."/>
            <person name="Weissenbach J."/>
            <person name="Roy S.W."/>
            <person name="Artiguenave F."/>
            <person name="Postlethwait J.H."/>
            <person name="Manak J.R."/>
            <person name="Thompson E.M."/>
            <person name="Jaillon O."/>
            <person name="Du Pasquier L."/>
            <person name="Boudinot P."/>
            <person name="Liberles D.A."/>
            <person name="Volff J.N."/>
            <person name="Philippe H."/>
            <person name="Lenhard B."/>
            <person name="Roest Crollius H."/>
            <person name="Wincker P."/>
            <person name="Chourrout D."/>
        </authorList>
    </citation>
    <scope>NUCLEOTIDE SEQUENCE [LARGE SCALE GENOMIC DNA]</scope>
</reference>